<keyword evidence="1" id="KW-0732">Signal</keyword>
<dbReference type="AlphaFoldDB" id="A0AA36JCC2"/>
<keyword evidence="3" id="KW-1185">Reference proteome</keyword>
<organism evidence="2 3">
    <name type="scientific">Effrenium voratum</name>
    <dbReference type="NCBI Taxonomy" id="2562239"/>
    <lineage>
        <taxon>Eukaryota</taxon>
        <taxon>Sar</taxon>
        <taxon>Alveolata</taxon>
        <taxon>Dinophyceae</taxon>
        <taxon>Suessiales</taxon>
        <taxon>Symbiodiniaceae</taxon>
        <taxon>Effrenium</taxon>
    </lineage>
</organism>
<gene>
    <name evidence="2" type="ORF">EVOR1521_LOCUS25785</name>
</gene>
<dbReference type="Proteomes" id="UP001178507">
    <property type="component" value="Unassembled WGS sequence"/>
</dbReference>
<evidence type="ECO:0000313" key="3">
    <source>
        <dbReference type="Proteomes" id="UP001178507"/>
    </source>
</evidence>
<feature type="chain" id="PRO_5041314372" evidence="1">
    <location>
        <begin position="21"/>
        <end position="295"/>
    </location>
</feature>
<comment type="caution">
    <text evidence="2">The sequence shown here is derived from an EMBL/GenBank/DDBJ whole genome shotgun (WGS) entry which is preliminary data.</text>
</comment>
<proteinExistence type="predicted"/>
<reference evidence="2" key="1">
    <citation type="submission" date="2023-08" db="EMBL/GenBank/DDBJ databases">
        <authorList>
            <person name="Chen Y."/>
            <person name="Shah S."/>
            <person name="Dougan E. K."/>
            <person name="Thang M."/>
            <person name="Chan C."/>
        </authorList>
    </citation>
    <scope>NUCLEOTIDE SEQUENCE</scope>
</reference>
<protein>
    <submittedName>
        <fullName evidence="2">Uncharacterized protein</fullName>
    </submittedName>
</protein>
<evidence type="ECO:0000256" key="1">
    <source>
        <dbReference type="SAM" id="SignalP"/>
    </source>
</evidence>
<feature type="signal peptide" evidence="1">
    <location>
        <begin position="1"/>
        <end position="20"/>
    </location>
</feature>
<accession>A0AA36JCC2</accession>
<evidence type="ECO:0000313" key="2">
    <source>
        <dbReference type="EMBL" id="CAJ1403032.1"/>
    </source>
</evidence>
<dbReference type="EMBL" id="CAUJNA010003478">
    <property type="protein sequence ID" value="CAJ1403032.1"/>
    <property type="molecule type" value="Genomic_DNA"/>
</dbReference>
<sequence>MSIRILKAFLWLLCSLRTDATYKGFVNPLRHYNASDGSLRFVLQLADSESTEELAAAVQDFLVHFDEYKANLAQLRRGRNVGNGRCIPTLVDTQNVWPTVERIAAAGYQLTRRYVNVGAHDGHSDDPLYDYARFSNATGVAVERDAERCARHREVLPNVGVACSEVTPQNILELIHPALDGSDLDVLKVDIDSYDCPVLEMILPQVNAKIVLVEANPSIPPPYQWSMLHHPQLWSFFNSFHSPEEVPIRGCSLAYEVQLLRRHGYDLVAFGGHDAVFTHESASMDKAGAECLLAL</sequence>
<name>A0AA36JCC2_9DINO</name>